<comment type="caution">
    <text evidence="1">The sequence shown here is derived from an EMBL/GenBank/DDBJ whole genome shotgun (WGS) entry which is preliminary data.</text>
</comment>
<gene>
    <name evidence="1" type="ORF">RCL2_001113400</name>
</gene>
<dbReference type="AlphaFoldDB" id="A0A8H3QLY1"/>
<protein>
    <submittedName>
        <fullName evidence="1">Uncharacterized protein</fullName>
    </submittedName>
</protein>
<dbReference type="EMBL" id="BLAL01000075">
    <property type="protein sequence ID" value="GES83992.1"/>
    <property type="molecule type" value="Genomic_DNA"/>
</dbReference>
<proteinExistence type="predicted"/>
<reference evidence="1" key="1">
    <citation type="submission" date="2019-10" db="EMBL/GenBank/DDBJ databases">
        <title>Conservation and host-specific expression of non-tandemly repeated heterogenous ribosome RNA gene in arbuscular mycorrhizal fungi.</title>
        <authorList>
            <person name="Maeda T."/>
            <person name="Kobayashi Y."/>
            <person name="Nakagawa T."/>
            <person name="Ezawa T."/>
            <person name="Yamaguchi K."/>
            <person name="Bino T."/>
            <person name="Nishimoto Y."/>
            <person name="Shigenobu S."/>
            <person name="Kawaguchi M."/>
        </authorList>
    </citation>
    <scope>NUCLEOTIDE SEQUENCE</scope>
    <source>
        <strain evidence="1">HR1</strain>
    </source>
</reference>
<organism evidence="1 2">
    <name type="scientific">Rhizophagus clarus</name>
    <dbReference type="NCBI Taxonomy" id="94130"/>
    <lineage>
        <taxon>Eukaryota</taxon>
        <taxon>Fungi</taxon>
        <taxon>Fungi incertae sedis</taxon>
        <taxon>Mucoromycota</taxon>
        <taxon>Glomeromycotina</taxon>
        <taxon>Glomeromycetes</taxon>
        <taxon>Glomerales</taxon>
        <taxon>Glomeraceae</taxon>
        <taxon>Rhizophagus</taxon>
    </lineage>
</organism>
<dbReference type="Proteomes" id="UP000615446">
    <property type="component" value="Unassembled WGS sequence"/>
</dbReference>
<accession>A0A8H3QLY1</accession>
<sequence>MASLSLRLIYHQGSYNNYYFLRRMASLSLRLIYHQGLYNNYYFLRRMASLSLRLIYHIRIGLLVMCGSDGSQTYENENIYN</sequence>
<evidence type="ECO:0000313" key="2">
    <source>
        <dbReference type="Proteomes" id="UP000615446"/>
    </source>
</evidence>
<name>A0A8H3QLY1_9GLOM</name>
<evidence type="ECO:0000313" key="1">
    <source>
        <dbReference type="EMBL" id="GES83992.1"/>
    </source>
</evidence>